<feature type="transmembrane region" description="Helical" evidence="1">
    <location>
        <begin position="301"/>
        <end position="324"/>
    </location>
</feature>
<evidence type="ECO:0000256" key="1">
    <source>
        <dbReference type="SAM" id="Phobius"/>
    </source>
</evidence>
<dbReference type="InterPro" id="IPR038434">
    <property type="entry name" value="YARHG_sf"/>
</dbReference>
<dbReference type="EMBL" id="AQOB01000004">
    <property type="protein sequence ID" value="EOQ38725.1"/>
    <property type="molecule type" value="Genomic_DNA"/>
</dbReference>
<name>R8W186_9FIRM</name>
<accession>R8W186</accession>
<proteinExistence type="predicted"/>
<dbReference type="Pfam" id="PF12773">
    <property type="entry name" value="DZR"/>
    <property type="match status" value="1"/>
</dbReference>
<dbReference type="Gene3D" id="1.20.58.1690">
    <property type="match status" value="1"/>
</dbReference>
<dbReference type="PATRIC" id="fig|1203606.4.peg.1718"/>
<dbReference type="AlphaFoldDB" id="R8W186"/>
<dbReference type="HOGENOM" id="CLU_351863_0_0_9"/>
<keyword evidence="1" id="KW-1133">Transmembrane helix</keyword>
<feature type="transmembrane region" description="Helical" evidence="1">
    <location>
        <begin position="389"/>
        <end position="412"/>
    </location>
</feature>
<dbReference type="RefSeq" id="WP_016147903.1">
    <property type="nucleotide sequence ID" value="NZ_KB976103.1"/>
</dbReference>
<dbReference type="InterPro" id="IPR025874">
    <property type="entry name" value="DZR"/>
</dbReference>
<feature type="transmembrane region" description="Helical" evidence="1">
    <location>
        <begin position="161"/>
        <end position="179"/>
    </location>
</feature>
<dbReference type="Proteomes" id="UP000013981">
    <property type="component" value="Unassembled WGS sequence"/>
</dbReference>
<gene>
    <name evidence="3" type="ORF">HMPREF1526_01766</name>
</gene>
<dbReference type="OrthoDB" id="517663at2"/>
<feature type="transmembrane region" description="Helical" evidence="1">
    <location>
        <begin position="185"/>
        <end position="203"/>
    </location>
</feature>
<organism evidence="3 4">
    <name type="scientific">Butyricicoccus pullicaecorum 1.2</name>
    <dbReference type="NCBI Taxonomy" id="1203606"/>
    <lineage>
        <taxon>Bacteria</taxon>
        <taxon>Bacillati</taxon>
        <taxon>Bacillota</taxon>
        <taxon>Clostridia</taxon>
        <taxon>Eubacteriales</taxon>
        <taxon>Butyricicoccaceae</taxon>
        <taxon>Butyricicoccus</taxon>
    </lineage>
</organism>
<keyword evidence="4" id="KW-1185">Reference proteome</keyword>
<sequence>MGTPCKKCGFILDDDAQFCSKCGTKVVAFRCQTCGKIIPDDSSFCPICGAPTTIAKSQTTTETSGPITSPNESSATQAIPVFQETAPSSPKSPKREAEEASFSCTYYNLLNAFTEITSKLYSDHILISKRLGRNTVKCETLAEIPYSDIAGTAVQTKHSPLIITLFGTLLALTVCIPFSKNGGVLIAFLVFILTIAGIWRYSFQIRHLELVITEKTGKETCIPYNTKADLVKIQSLLQGKLERRVLSESALQLIIEKRTPYYYRQFNNITSVKQSNFNWAAFLFGPIFCFYRSGGKLFREFFLTFYILLGTFSIVFSVFTTLFVKNANDIVLPWGITYIVLAIALFIYYLFCTIRCGKQFNQHYAQYCQTQLAIYPQKKKQNETSIPKAIIASIVIGLYVGIVNAICALLIVNSCIGLLFGGLNRYDLPFHDTVSIPINDTDNQNIEPVSDAISLSDYIGTWYVTSADDNGAFSASTYTDLLGLELELVKLDSEYYAYLYSTLDTSSSPAYQSINGDTLLPIIQDTDDTWKIRYDEVNSATGEKVGQAVLTLSINPLGEVYAEISSTSIYEMNRTKLFNISEWQDGQYLYYDKNNSYSHDFDGTYPMPALLCESSLRECVYGTWYSGTGSSAERTQIDPSNIYVRSAKWELYRDNSFYMNFSYKSDPSMTHTLCAPYLADEISIDGRSYYKDFVSANASASYLPSADALQYFIAHCDTEYFTEADIQTFDADMCRIARNSIYARLGRKFDSQDLTLYFEQYDWYIPVIDPEDFSEEMLNQYQIANRDLIVTFETKKGYR</sequence>
<evidence type="ECO:0000313" key="3">
    <source>
        <dbReference type="EMBL" id="EOQ38725.1"/>
    </source>
</evidence>
<dbReference type="Pfam" id="PF13308">
    <property type="entry name" value="YARHG"/>
    <property type="match status" value="1"/>
</dbReference>
<dbReference type="InterPro" id="IPR025582">
    <property type="entry name" value="YARHG_dom"/>
</dbReference>
<keyword evidence="1" id="KW-0812">Transmembrane</keyword>
<feature type="domain" description="YARHG" evidence="2">
    <location>
        <begin position="709"/>
        <end position="794"/>
    </location>
</feature>
<dbReference type="SMART" id="SM01324">
    <property type="entry name" value="YARHG"/>
    <property type="match status" value="1"/>
</dbReference>
<dbReference type="eggNOG" id="COG1033">
    <property type="taxonomic scope" value="Bacteria"/>
</dbReference>
<feature type="transmembrane region" description="Helical" evidence="1">
    <location>
        <begin position="330"/>
        <end position="351"/>
    </location>
</feature>
<comment type="caution">
    <text evidence="3">The sequence shown here is derived from an EMBL/GenBank/DDBJ whole genome shotgun (WGS) entry which is preliminary data.</text>
</comment>
<keyword evidence="1" id="KW-0472">Membrane</keyword>
<protein>
    <recommendedName>
        <fullName evidence="2">YARHG domain-containing protein</fullName>
    </recommendedName>
</protein>
<evidence type="ECO:0000259" key="2">
    <source>
        <dbReference type="SMART" id="SM01324"/>
    </source>
</evidence>
<evidence type="ECO:0000313" key="4">
    <source>
        <dbReference type="Proteomes" id="UP000013981"/>
    </source>
</evidence>
<reference evidence="3 4" key="1">
    <citation type="submission" date="2013-01" db="EMBL/GenBank/DDBJ databases">
        <title>The Genome Sequence of Butyricicoccus pullicaecorum 1.2.</title>
        <authorList>
            <consortium name="The Broad Institute Genome Sequencing Platform"/>
            <person name="Earl A."/>
            <person name="Ward D."/>
            <person name="Feldgarden M."/>
            <person name="Gevers D."/>
            <person name="Van Immerseel F."/>
            <person name="Eeckhaut V."/>
            <person name="Walker B."/>
            <person name="Young S.K."/>
            <person name="Zeng Q."/>
            <person name="Gargeya S."/>
            <person name="Fitzgerald M."/>
            <person name="Haas B."/>
            <person name="Abouelleil A."/>
            <person name="Alvarado L."/>
            <person name="Arachchi H.M."/>
            <person name="Berlin A.M."/>
            <person name="Chapman S.B."/>
            <person name="Dewar J."/>
            <person name="Goldberg J."/>
            <person name="Griggs A."/>
            <person name="Gujja S."/>
            <person name="Hansen M."/>
            <person name="Howarth C."/>
            <person name="Imamovic A."/>
            <person name="Larimer J."/>
            <person name="McCowan C."/>
            <person name="Murphy C."/>
            <person name="Neiman D."/>
            <person name="Pearson M."/>
            <person name="Priest M."/>
            <person name="Roberts A."/>
            <person name="Saif S."/>
            <person name="Shea T."/>
            <person name="Sisk P."/>
            <person name="Sykes S."/>
            <person name="Wortman J."/>
            <person name="Nusbaum C."/>
            <person name="Birren B."/>
        </authorList>
    </citation>
    <scope>NUCLEOTIDE SEQUENCE [LARGE SCALE GENOMIC DNA]</scope>
    <source>
        <strain evidence="3 4">1.2</strain>
    </source>
</reference>